<dbReference type="Pfam" id="PF13650">
    <property type="entry name" value="Asp_protease_2"/>
    <property type="match status" value="2"/>
</dbReference>
<evidence type="ECO:0000313" key="1">
    <source>
        <dbReference type="EMBL" id="GLS01205.1"/>
    </source>
</evidence>
<dbReference type="EMBL" id="BSOY01000020">
    <property type="protein sequence ID" value="GLS01205.1"/>
    <property type="molecule type" value="Genomic_DNA"/>
</dbReference>
<dbReference type="Gene3D" id="2.40.70.10">
    <property type="entry name" value="Acid Proteases"/>
    <property type="match status" value="2"/>
</dbReference>
<evidence type="ECO:0000313" key="2">
    <source>
        <dbReference type="Proteomes" id="UP001156921"/>
    </source>
</evidence>
<protein>
    <recommendedName>
        <fullName evidence="3">Aspartyl protease</fullName>
    </recommendedName>
</protein>
<gene>
    <name evidence="1" type="ORF">GCM10007859_12160</name>
</gene>
<dbReference type="InterPro" id="IPR006311">
    <property type="entry name" value="TAT_signal"/>
</dbReference>
<organism evidence="1 2">
    <name type="scientific">Brevundimonas denitrificans</name>
    <dbReference type="NCBI Taxonomy" id="1443434"/>
    <lineage>
        <taxon>Bacteria</taxon>
        <taxon>Pseudomonadati</taxon>
        <taxon>Pseudomonadota</taxon>
        <taxon>Alphaproteobacteria</taxon>
        <taxon>Caulobacterales</taxon>
        <taxon>Caulobacteraceae</taxon>
        <taxon>Brevundimonas</taxon>
    </lineage>
</organism>
<dbReference type="PROSITE" id="PS51318">
    <property type="entry name" value="TAT"/>
    <property type="match status" value="1"/>
</dbReference>
<name>A0ABQ6BJF7_9CAUL</name>
<dbReference type="InterPro" id="IPR021109">
    <property type="entry name" value="Peptidase_aspartic_dom_sf"/>
</dbReference>
<keyword evidence="2" id="KW-1185">Reference proteome</keyword>
<dbReference type="CDD" id="cd05483">
    <property type="entry name" value="retropepsin_like_bacteria"/>
    <property type="match status" value="1"/>
</dbReference>
<comment type="caution">
    <text evidence="1">The sequence shown here is derived from an EMBL/GenBank/DDBJ whole genome shotgun (WGS) entry which is preliminary data.</text>
</comment>
<proteinExistence type="predicted"/>
<dbReference type="SUPFAM" id="SSF50630">
    <property type="entry name" value="Acid proteases"/>
    <property type="match status" value="2"/>
</dbReference>
<dbReference type="Proteomes" id="UP001156921">
    <property type="component" value="Unassembled WGS sequence"/>
</dbReference>
<dbReference type="InterPro" id="IPR034122">
    <property type="entry name" value="Retropepsin-like_bacterial"/>
</dbReference>
<evidence type="ECO:0008006" key="3">
    <source>
        <dbReference type="Google" id="ProtNLM"/>
    </source>
</evidence>
<accession>A0ABQ6BJF7</accession>
<reference evidence="2" key="1">
    <citation type="journal article" date="2019" name="Int. J. Syst. Evol. Microbiol.">
        <title>The Global Catalogue of Microorganisms (GCM) 10K type strain sequencing project: providing services to taxonomists for standard genome sequencing and annotation.</title>
        <authorList>
            <consortium name="The Broad Institute Genomics Platform"/>
            <consortium name="The Broad Institute Genome Sequencing Center for Infectious Disease"/>
            <person name="Wu L."/>
            <person name="Ma J."/>
        </authorList>
    </citation>
    <scope>NUCLEOTIDE SEQUENCE [LARGE SCALE GENOMIC DNA]</scope>
    <source>
        <strain evidence="2">NBRC 110107</strain>
    </source>
</reference>
<sequence>MTLKTAGEAALSVSDCQGLDRRGLIAGLTAAVGVGAAWPAAAQDVPQAAESEAETQPIQLLTNLFTRVGAAVFIDNRGPFTFVIDTGAGTTSIADSLADQLALPPLQPVLVHGITEARVTRSVAVSRLQLSGLGFRDLTCPVFPRDQLGADGLIGLDVLGRFRLRFDVVRRAASLTMRGVAIVMGGDMQTGSRIRREGLRAVTGRFGQMMLTQVTVDGQPTVAFIDSGAQYSIGNLALRRAIAARRRDGGRLARSVPIYGVTGQSLSADLARVDDLRLGATRLGATPMLFADLHCFQTLGLSDRPALLIGADLMGRFREVTLDFPADTVTFSGLRRQSTRTLELPGA</sequence>